<dbReference type="CDD" id="cd05471">
    <property type="entry name" value="pepsin_like"/>
    <property type="match status" value="1"/>
</dbReference>
<keyword evidence="4" id="KW-0645">Protease</keyword>
<dbReference type="InterPro" id="IPR001461">
    <property type="entry name" value="Aspartic_peptidase_A1"/>
</dbReference>
<sequence length="221" mass="24326">MPGRQCIFTVSFLISAESVLLKHCGFSEIHLLSVPIRKTTHAQSFNERALTAYLKRKYAGLYEFTAEKVFNEQLIYSSNDVSYIGPIQIGTPPQSFLVQFDTGSSDLWVPCKGCNLHKAACRNHRQFNFKNSKTFTPIKKKFNIGYGSGPVAGLVAQDVVCFGCDQTYCTNKTQTFGCAFSEGGNTFATSAYDGILGMAWPSDTEIGISSPVNKILTNKVI</sequence>
<gene>
    <name evidence="4" type="ORF">TELCIR_02339</name>
</gene>
<evidence type="ECO:0000313" key="5">
    <source>
        <dbReference type="Proteomes" id="UP000230423"/>
    </source>
</evidence>
<dbReference type="PROSITE" id="PS51767">
    <property type="entry name" value="PEPTIDASE_A1"/>
    <property type="match status" value="1"/>
</dbReference>
<accession>A0A2G9UZC4</accession>
<feature type="domain" description="Peptidase A1" evidence="3">
    <location>
        <begin position="83"/>
        <end position="221"/>
    </location>
</feature>
<evidence type="ECO:0000259" key="3">
    <source>
        <dbReference type="PROSITE" id="PS51767"/>
    </source>
</evidence>
<dbReference type="InterPro" id="IPR034164">
    <property type="entry name" value="Pepsin-like_dom"/>
</dbReference>
<feature type="disulfide bond" evidence="2">
    <location>
        <begin position="114"/>
        <end position="121"/>
    </location>
</feature>
<dbReference type="InterPro" id="IPR033121">
    <property type="entry name" value="PEPTIDASE_A1"/>
</dbReference>
<proteinExistence type="inferred from homology"/>
<dbReference type="InterPro" id="IPR021109">
    <property type="entry name" value="Peptidase_aspartic_dom_sf"/>
</dbReference>
<dbReference type="Pfam" id="PF00026">
    <property type="entry name" value="Asp"/>
    <property type="match status" value="1"/>
</dbReference>
<comment type="similarity">
    <text evidence="1">Belongs to the peptidase A1 family.</text>
</comment>
<keyword evidence="5" id="KW-1185">Reference proteome</keyword>
<dbReference type="OrthoDB" id="771136at2759"/>
<dbReference type="SUPFAM" id="SSF50630">
    <property type="entry name" value="Acid proteases"/>
    <property type="match status" value="1"/>
</dbReference>
<dbReference type="GO" id="GO:0006508">
    <property type="term" value="P:proteolysis"/>
    <property type="evidence" value="ECO:0007669"/>
    <property type="project" value="UniProtKB-KW"/>
</dbReference>
<organism evidence="4 5">
    <name type="scientific">Teladorsagia circumcincta</name>
    <name type="common">Brown stomach worm</name>
    <name type="synonym">Ostertagia circumcincta</name>
    <dbReference type="NCBI Taxonomy" id="45464"/>
    <lineage>
        <taxon>Eukaryota</taxon>
        <taxon>Metazoa</taxon>
        <taxon>Ecdysozoa</taxon>
        <taxon>Nematoda</taxon>
        <taxon>Chromadorea</taxon>
        <taxon>Rhabditida</taxon>
        <taxon>Rhabditina</taxon>
        <taxon>Rhabditomorpha</taxon>
        <taxon>Strongyloidea</taxon>
        <taxon>Trichostrongylidae</taxon>
        <taxon>Teladorsagia</taxon>
    </lineage>
</organism>
<keyword evidence="2" id="KW-1015">Disulfide bond</keyword>
<dbReference type="Gene3D" id="2.40.70.10">
    <property type="entry name" value="Acid Proteases"/>
    <property type="match status" value="1"/>
</dbReference>
<evidence type="ECO:0000256" key="1">
    <source>
        <dbReference type="ARBA" id="ARBA00007447"/>
    </source>
</evidence>
<dbReference type="GO" id="GO:0005764">
    <property type="term" value="C:lysosome"/>
    <property type="evidence" value="ECO:0007669"/>
    <property type="project" value="TreeGrafter"/>
</dbReference>
<dbReference type="PANTHER" id="PTHR47966">
    <property type="entry name" value="BETA-SITE APP-CLEAVING ENZYME, ISOFORM A-RELATED"/>
    <property type="match status" value="1"/>
</dbReference>
<dbReference type="GO" id="GO:0004190">
    <property type="term" value="F:aspartic-type endopeptidase activity"/>
    <property type="evidence" value="ECO:0007669"/>
    <property type="project" value="InterPro"/>
</dbReference>
<dbReference type="AlphaFoldDB" id="A0A2G9UZC4"/>
<keyword evidence="4" id="KW-0378">Hydrolase</keyword>
<reference evidence="4 5" key="1">
    <citation type="submission" date="2015-09" db="EMBL/GenBank/DDBJ databases">
        <title>Draft genome of the parasitic nematode Teladorsagia circumcincta isolate WARC Sus (inbred).</title>
        <authorList>
            <person name="Mitreva M."/>
        </authorList>
    </citation>
    <scope>NUCLEOTIDE SEQUENCE [LARGE SCALE GENOMIC DNA]</scope>
    <source>
        <strain evidence="4 5">S</strain>
    </source>
</reference>
<evidence type="ECO:0000256" key="2">
    <source>
        <dbReference type="PIRSR" id="PIRSR601461-2"/>
    </source>
</evidence>
<dbReference type="PANTHER" id="PTHR47966:SF40">
    <property type="entry name" value="ASPARTIC PROTEASE 3"/>
    <property type="match status" value="1"/>
</dbReference>
<name>A0A2G9UZC4_TELCI</name>
<dbReference type="FunFam" id="2.40.70.10:FF:000008">
    <property type="entry name" value="Cathepsin D"/>
    <property type="match status" value="1"/>
</dbReference>
<dbReference type="Proteomes" id="UP000230423">
    <property type="component" value="Unassembled WGS sequence"/>
</dbReference>
<protein>
    <submittedName>
        <fullName evidence="4">Eukaryotic aspartyl protease</fullName>
    </submittedName>
</protein>
<dbReference type="EMBL" id="KZ345123">
    <property type="protein sequence ID" value="PIO75608.1"/>
    <property type="molecule type" value="Genomic_DNA"/>
</dbReference>
<evidence type="ECO:0000313" key="4">
    <source>
        <dbReference type="EMBL" id="PIO75608.1"/>
    </source>
</evidence>